<keyword evidence="3" id="KW-1185">Reference proteome</keyword>
<protein>
    <recommendedName>
        <fullName evidence="1">Helix-turn-helix domain-containing protein</fullName>
    </recommendedName>
</protein>
<dbReference type="Proteomes" id="UP001500503">
    <property type="component" value="Unassembled WGS sequence"/>
</dbReference>
<evidence type="ECO:0000259" key="1">
    <source>
        <dbReference type="Pfam" id="PF19575"/>
    </source>
</evidence>
<reference evidence="3" key="1">
    <citation type="journal article" date="2019" name="Int. J. Syst. Evol. Microbiol.">
        <title>The Global Catalogue of Microorganisms (GCM) 10K type strain sequencing project: providing services to taxonomists for standard genome sequencing and annotation.</title>
        <authorList>
            <consortium name="The Broad Institute Genomics Platform"/>
            <consortium name="The Broad Institute Genome Sequencing Center for Infectious Disease"/>
            <person name="Wu L."/>
            <person name="Ma J."/>
        </authorList>
    </citation>
    <scope>NUCLEOTIDE SEQUENCE [LARGE SCALE GENOMIC DNA]</scope>
    <source>
        <strain evidence="3">JCM 17933</strain>
    </source>
</reference>
<organism evidence="2 3">
    <name type="scientific">Actinoallomurus oryzae</name>
    <dbReference type="NCBI Taxonomy" id="502180"/>
    <lineage>
        <taxon>Bacteria</taxon>
        <taxon>Bacillati</taxon>
        <taxon>Actinomycetota</taxon>
        <taxon>Actinomycetes</taxon>
        <taxon>Streptosporangiales</taxon>
        <taxon>Thermomonosporaceae</taxon>
        <taxon>Actinoallomurus</taxon>
    </lineage>
</organism>
<evidence type="ECO:0000313" key="2">
    <source>
        <dbReference type="EMBL" id="GAA4496977.1"/>
    </source>
</evidence>
<sequence>MANTAVGCTWSRLSRRCGDAAERQEFAQDAVRLYDQGWSIRRVAEEFGVGYGLMRRILRSRTVLRDRGGKAR</sequence>
<comment type="caution">
    <text evidence="2">The sequence shown here is derived from an EMBL/GenBank/DDBJ whole genome shotgun (WGS) entry which is preliminary data.</text>
</comment>
<gene>
    <name evidence="2" type="ORF">GCM10023191_039780</name>
</gene>
<dbReference type="Gene3D" id="1.10.10.60">
    <property type="entry name" value="Homeodomain-like"/>
    <property type="match status" value="1"/>
</dbReference>
<feature type="domain" description="Helix-turn-helix" evidence="1">
    <location>
        <begin position="21"/>
        <end position="72"/>
    </location>
</feature>
<dbReference type="EMBL" id="BAABHF010000022">
    <property type="protein sequence ID" value="GAA4496977.1"/>
    <property type="molecule type" value="Genomic_DNA"/>
</dbReference>
<accession>A0ABP8Q4L1</accession>
<dbReference type="RefSeq" id="WP_345465726.1">
    <property type="nucleotide sequence ID" value="NZ_BAABHF010000022.1"/>
</dbReference>
<proteinExistence type="predicted"/>
<name>A0ABP8Q4L1_9ACTN</name>
<dbReference type="Pfam" id="PF19575">
    <property type="entry name" value="HTH_58"/>
    <property type="match status" value="1"/>
</dbReference>
<dbReference type="InterPro" id="IPR045745">
    <property type="entry name" value="HTH_58_Actinobacteria-type"/>
</dbReference>
<evidence type="ECO:0000313" key="3">
    <source>
        <dbReference type="Proteomes" id="UP001500503"/>
    </source>
</evidence>